<feature type="domain" description="ABC1 atypical kinase-like" evidence="3">
    <location>
        <begin position="143"/>
        <end position="384"/>
    </location>
</feature>
<sequence length="619" mass="68321">MWWLGAALPMWSSWEVVARVPGRLPVENVSVGVGTMASPVRAAVQDIKRLRTISSVLTRHGFSAVARRAGLGRFVGDGGLRQESEGFEGEEGVEALIGPDRSEAAVRFRRVLEDLGPTFVKLGQVLSTRPDLVPKEFLDELRKLQDAVSPMPMETIRRQVESSLGMTLEDAYASFEERPLAAASIGQVHRATLHDGTKVVVKVQRLGIGEQIRADLDLLYYLARFLEATVEEIELYSPTAIVQEFERAILAELDFRQEARNVQEFGKNFADVDAVSVPFVYDELTRAEVMTMEFVQAGKLSSIEGGSELAETVLHNLLDAMVKMVLYDGFFHGDPHPGNIMVREDGSLIFIDFGLVGRLSARQQDDLIGLILNVLTGDVDAIARALLEMGDPVGRVNLREFRTDVERVRDKYISATVGDFDVSQFIQEVMDAAQYHRIRLNPNYAVLVKTAATIEGIMRRLKPDMDVMAIGLPYARDLALKKYSAKKLAQSALSAAVGVSSFVTKVPQQLDQVLMDLEGGNLTVTVRNESLDQLGEVLNTLGTRLFLGVIASGLAVVAAMLLRPFDREIFGVSVLLIVGLLAALSATTLFWWSLGWHVAASRKGKKLRLGPLMRLMRRD</sequence>
<dbReference type="Pfam" id="PF03109">
    <property type="entry name" value="ABC1"/>
    <property type="match status" value="1"/>
</dbReference>
<dbReference type="EMBL" id="SADD01000015">
    <property type="protein sequence ID" value="RVU41608.1"/>
    <property type="molecule type" value="Genomic_DNA"/>
</dbReference>
<keyword evidence="5" id="KW-1185">Reference proteome</keyword>
<gene>
    <name evidence="4" type="ORF">EA187_18290</name>
</gene>
<proteinExistence type="inferred from homology"/>
<dbReference type="InterPro" id="IPR004147">
    <property type="entry name" value="ABC1_dom"/>
</dbReference>
<keyword evidence="2" id="KW-1133">Transmembrane helix</keyword>
<dbReference type="InterPro" id="IPR011009">
    <property type="entry name" value="Kinase-like_dom_sf"/>
</dbReference>
<comment type="caution">
    <text evidence="4">The sequence shown here is derived from an EMBL/GenBank/DDBJ whole genome shotgun (WGS) entry which is preliminary data.</text>
</comment>
<dbReference type="Gene3D" id="1.10.510.10">
    <property type="entry name" value="Transferase(Phosphotransferase) domain 1"/>
    <property type="match status" value="1"/>
</dbReference>
<accession>A0ABY0CNS0</accession>
<evidence type="ECO:0000313" key="5">
    <source>
        <dbReference type="Proteomes" id="UP000282926"/>
    </source>
</evidence>
<feature type="transmembrane region" description="Helical" evidence="2">
    <location>
        <begin position="569"/>
        <end position="592"/>
    </location>
</feature>
<dbReference type="InterPro" id="IPR050154">
    <property type="entry name" value="UbiB_kinase"/>
</dbReference>
<name>A0ABY0CNS0_9DELT</name>
<keyword evidence="2" id="KW-0472">Membrane</keyword>
<dbReference type="SUPFAM" id="SSF56112">
    <property type="entry name" value="Protein kinase-like (PK-like)"/>
    <property type="match status" value="1"/>
</dbReference>
<keyword evidence="4" id="KW-0808">Transferase</keyword>
<evidence type="ECO:0000259" key="3">
    <source>
        <dbReference type="Pfam" id="PF03109"/>
    </source>
</evidence>
<dbReference type="PANTHER" id="PTHR10566:SF113">
    <property type="entry name" value="PROTEIN ACTIVITY OF BC1 COMPLEX KINASE 7, CHLOROPLASTIC"/>
    <property type="match status" value="1"/>
</dbReference>
<keyword evidence="2" id="KW-0812">Transmembrane</keyword>
<dbReference type="PANTHER" id="PTHR10566">
    <property type="entry name" value="CHAPERONE-ACTIVITY OF BC1 COMPLEX CABC1 -RELATED"/>
    <property type="match status" value="1"/>
</dbReference>
<evidence type="ECO:0000256" key="2">
    <source>
        <dbReference type="SAM" id="Phobius"/>
    </source>
</evidence>
<organism evidence="4 5">
    <name type="scientific">Lujinxingia sediminis</name>
    <dbReference type="NCBI Taxonomy" id="2480984"/>
    <lineage>
        <taxon>Bacteria</taxon>
        <taxon>Deltaproteobacteria</taxon>
        <taxon>Bradymonadales</taxon>
        <taxon>Lujinxingiaceae</taxon>
        <taxon>Lujinxingia</taxon>
    </lineage>
</organism>
<dbReference type="GO" id="GO:0016301">
    <property type="term" value="F:kinase activity"/>
    <property type="evidence" value="ECO:0007669"/>
    <property type="project" value="UniProtKB-KW"/>
</dbReference>
<dbReference type="Proteomes" id="UP000282926">
    <property type="component" value="Unassembled WGS sequence"/>
</dbReference>
<keyword evidence="4" id="KW-0418">Kinase</keyword>
<dbReference type="CDD" id="cd05121">
    <property type="entry name" value="ABC1_ADCK3-like"/>
    <property type="match status" value="1"/>
</dbReference>
<feature type="transmembrane region" description="Helical" evidence="2">
    <location>
        <begin position="545"/>
        <end position="562"/>
    </location>
</feature>
<evidence type="ECO:0000313" key="4">
    <source>
        <dbReference type="EMBL" id="RVU41608.1"/>
    </source>
</evidence>
<protein>
    <submittedName>
        <fullName evidence="4">AarF/ABC1/UbiB kinase family protein</fullName>
    </submittedName>
</protein>
<evidence type="ECO:0000256" key="1">
    <source>
        <dbReference type="ARBA" id="ARBA00009670"/>
    </source>
</evidence>
<comment type="similarity">
    <text evidence="1">Belongs to the protein kinase superfamily. ADCK protein kinase family.</text>
</comment>
<reference evidence="4 5" key="1">
    <citation type="submission" date="2019-01" db="EMBL/GenBank/DDBJ databases">
        <title>Lujinxingia litoralis gen. nov., sp. nov. and Lujinxingia sediminis gen. nov., sp. nov., new members in the order Bradymonadales, isolated from coastal sediment.</title>
        <authorList>
            <person name="Li C.-M."/>
        </authorList>
    </citation>
    <scope>NUCLEOTIDE SEQUENCE [LARGE SCALE GENOMIC DNA]</scope>
    <source>
        <strain evidence="4 5">SEH01</strain>
    </source>
</reference>